<reference evidence="2 3" key="2">
    <citation type="journal article" date="2015" name="Stand. Genomic Sci.">
        <title>High quality draft genomic sequence of Flavobacterium enshiense DK69(T) and comparison among Flavobacterium genomes.</title>
        <authorList>
            <person name="Zeng Z."/>
            <person name="Chen C."/>
            <person name="Du H."/>
            <person name="Wang G."/>
            <person name="Li M."/>
        </authorList>
    </citation>
    <scope>NUCLEOTIDE SEQUENCE [LARGE SCALE GENOMIC DNA]</scope>
    <source>
        <strain evidence="2 3">DK69</strain>
    </source>
</reference>
<dbReference type="eggNOG" id="COG3386">
    <property type="taxonomic scope" value="Bacteria"/>
</dbReference>
<keyword evidence="3" id="KW-1185">Reference proteome</keyword>
<feature type="region of interest" description="Disordered" evidence="1">
    <location>
        <begin position="1"/>
        <end position="35"/>
    </location>
</feature>
<name>A0A0A2MVD0_9FLAO</name>
<dbReference type="STRING" id="1107311.Q767_02660"/>
<dbReference type="Gene3D" id="2.80.10.50">
    <property type="match status" value="7"/>
</dbReference>
<protein>
    <recommendedName>
        <fullName evidence="4">Calcium-binding protein</fullName>
    </recommendedName>
</protein>
<evidence type="ECO:0000313" key="2">
    <source>
        <dbReference type="EMBL" id="KGO96632.1"/>
    </source>
</evidence>
<organism evidence="2 3">
    <name type="scientific">Flavobacterium enshiense DK69</name>
    <dbReference type="NCBI Taxonomy" id="1107311"/>
    <lineage>
        <taxon>Bacteria</taxon>
        <taxon>Pseudomonadati</taxon>
        <taxon>Bacteroidota</taxon>
        <taxon>Flavobacteriia</taxon>
        <taxon>Flavobacteriales</taxon>
        <taxon>Flavobacteriaceae</taxon>
        <taxon>Flavobacterium</taxon>
    </lineage>
</organism>
<evidence type="ECO:0000313" key="3">
    <source>
        <dbReference type="Proteomes" id="UP000030149"/>
    </source>
</evidence>
<reference evidence="3" key="1">
    <citation type="submission" date="2013-09" db="EMBL/GenBank/DDBJ databases">
        <authorList>
            <person name="Zeng Z."/>
            <person name="Chen C."/>
        </authorList>
    </citation>
    <scope>NUCLEOTIDE SEQUENCE [LARGE SCALE GENOMIC DNA]</scope>
    <source>
        <strain evidence="3">DK69</strain>
    </source>
</reference>
<accession>A0A0A2MVD0</accession>
<evidence type="ECO:0000256" key="1">
    <source>
        <dbReference type="SAM" id="MobiDB-lite"/>
    </source>
</evidence>
<proteinExistence type="predicted"/>
<dbReference type="PANTHER" id="PTHR42754">
    <property type="entry name" value="ENDOGLUCANASE"/>
    <property type="match status" value="1"/>
</dbReference>
<dbReference type="NCBIfam" id="NF033708">
    <property type="entry name" value="T9SS_Cterm_ChiA"/>
    <property type="match status" value="1"/>
</dbReference>
<sequence length="859" mass="90762">MVSAQDGAIDSSFNPSDLGFGNGDGGTSSSAKDGVVSTTLQPDGKIIIGGGFLKYNGTSKKGLARINADGTLDTSFGSSTIIKLIVNGTEYVGPVIQASAIQPDGKIIIGGMFTQINGTSFNGIARLNSNGTLDTSFNIGTGLTDAYNGSSSLASVRSIVIQNDGKIVVGGSFTHFNGESKRGVLRLNTNGSLDSGFAITGTGNGHNTVYKVVIQPDGKIILGGDFTTYDGENAYGICRLNANGTLDLAFNPSLEVYCKIRTVSLQSDGKIIIGGNSVLYEGFRNVLIRLNSSGSVDTTFTTYPIAVTNTMVVNTSLIQADGKILIGGNFQTYGGTIVNRITRLNSNGTIDTSFSSGTGVDKKIDFDTDADTDVYAMAMQPNGQIILGGEFESVNETERNDIARINSNRSIDMTFNTGSGSNFSIRTTLIQPDKKVIIGGGFGLYNGVVANRVARINTDGTLDTNFNAGGSGIQTTSANLKADVFASAIQTDGKILLGGYFGKYNGTLINNLVRLNSDGSLDTSFVTGVGPNFTVMSILVQPDGKIVIGGSFTTYNGSSINRIARLNSNGTLDTTFTPGSGADNEVKALALQSDGKIVIGGRFDSYNGSSRKGLVRLNTNGTLDTSFSSLTYQSFFSIEVIKVQSNGKIVIGGSFRDLNNVIEADGIVRLNANGTLETTMNTGFANPSILTIAIQPDGKIIAGGHFGFETVNLHLTRFNAIGTLDTSFNSGNTASNSTVYSCALQTDGKLVIAGAFTNYNNTGRNRIARINATTLSLDENAFNNENIIIYEKNSVLHIKSEGKIMRSVKLFDITGKLIFENKNVNASETTINNLTVRKQIVIIKITDEDNSEANKKIIF</sequence>
<dbReference type="SUPFAM" id="SSF63829">
    <property type="entry name" value="Calcium-dependent phosphotriesterase"/>
    <property type="match status" value="2"/>
</dbReference>
<dbReference type="AlphaFoldDB" id="A0A0A2MVD0"/>
<dbReference type="InterPro" id="IPR013431">
    <property type="entry name" value="Delta_60_rpt"/>
</dbReference>
<dbReference type="RefSeq" id="WP_035629824.1">
    <property type="nucleotide sequence ID" value="NZ_AVCS01000004.1"/>
</dbReference>
<dbReference type="PATRIC" id="fig|1107311.5.peg.1695"/>
<dbReference type="EMBL" id="JRLZ01000003">
    <property type="protein sequence ID" value="KGO96632.1"/>
    <property type="molecule type" value="Genomic_DNA"/>
</dbReference>
<dbReference type="NCBIfam" id="TIGR02608">
    <property type="entry name" value="delta_60_rpt"/>
    <property type="match status" value="14"/>
</dbReference>
<dbReference type="PANTHER" id="PTHR42754:SF1">
    <property type="entry name" value="LIPOPROTEIN"/>
    <property type="match status" value="1"/>
</dbReference>
<gene>
    <name evidence="2" type="ORF">Q767_02660</name>
</gene>
<dbReference type="Proteomes" id="UP000030149">
    <property type="component" value="Unassembled WGS sequence"/>
</dbReference>
<comment type="caution">
    <text evidence="2">The sequence shown here is derived from an EMBL/GenBank/DDBJ whole genome shotgun (WGS) entry which is preliminary data.</text>
</comment>
<evidence type="ECO:0008006" key="4">
    <source>
        <dbReference type="Google" id="ProtNLM"/>
    </source>
</evidence>
<dbReference type="eggNOG" id="COG4733">
    <property type="taxonomic scope" value="Bacteria"/>
</dbReference>
<dbReference type="Pfam" id="PF17164">
    <property type="entry name" value="DUF5122"/>
    <property type="match status" value="14"/>
</dbReference>